<dbReference type="InterPro" id="IPR036388">
    <property type="entry name" value="WH-like_DNA-bd_sf"/>
</dbReference>
<dbReference type="RefSeq" id="WP_171151164.1">
    <property type="nucleotide sequence ID" value="NZ_JABENB010000001.1"/>
</dbReference>
<dbReference type="SUPFAM" id="SSF46785">
    <property type="entry name" value="Winged helix' DNA-binding domain"/>
    <property type="match status" value="1"/>
</dbReference>
<accession>A0A849ABL8</accession>
<evidence type="ECO:0000313" key="4">
    <source>
        <dbReference type="Proteomes" id="UP000557772"/>
    </source>
</evidence>
<dbReference type="Pfam" id="PF12802">
    <property type="entry name" value="MarR_2"/>
    <property type="match status" value="1"/>
</dbReference>
<organism evidence="3 4">
    <name type="scientific">Flexivirga aerilata</name>
    <dbReference type="NCBI Taxonomy" id="1656889"/>
    <lineage>
        <taxon>Bacteria</taxon>
        <taxon>Bacillati</taxon>
        <taxon>Actinomycetota</taxon>
        <taxon>Actinomycetes</taxon>
        <taxon>Micrococcales</taxon>
        <taxon>Dermacoccaceae</taxon>
        <taxon>Flexivirga</taxon>
    </lineage>
</organism>
<feature type="compositionally biased region" description="Pro residues" evidence="1">
    <location>
        <begin position="23"/>
        <end position="34"/>
    </location>
</feature>
<comment type="caution">
    <text evidence="3">The sequence shown here is derived from an EMBL/GenBank/DDBJ whole genome shotgun (WGS) entry which is preliminary data.</text>
</comment>
<dbReference type="EMBL" id="JABENB010000001">
    <property type="protein sequence ID" value="NNG37879.1"/>
    <property type="molecule type" value="Genomic_DNA"/>
</dbReference>
<dbReference type="AlphaFoldDB" id="A0A849ABL8"/>
<protein>
    <submittedName>
        <fullName evidence="3">MarR family transcriptional regulator</fullName>
    </submittedName>
</protein>
<dbReference type="Proteomes" id="UP000557772">
    <property type="component" value="Unassembled WGS sequence"/>
</dbReference>
<feature type="region of interest" description="Disordered" evidence="1">
    <location>
        <begin position="1"/>
        <end position="34"/>
    </location>
</feature>
<gene>
    <name evidence="3" type="ORF">HJ588_01135</name>
</gene>
<dbReference type="InterPro" id="IPR036390">
    <property type="entry name" value="WH_DNA-bd_sf"/>
</dbReference>
<evidence type="ECO:0000256" key="1">
    <source>
        <dbReference type="SAM" id="MobiDB-lite"/>
    </source>
</evidence>
<dbReference type="Gene3D" id="1.10.10.10">
    <property type="entry name" value="Winged helix-like DNA-binding domain superfamily/Winged helix DNA-binding domain"/>
    <property type="match status" value="1"/>
</dbReference>
<dbReference type="InterPro" id="IPR000835">
    <property type="entry name" value="HTH_MarR-typ"/>
</dbReference>
<keyword evidence="4" id="KW-1185">Reference proteome</keyword>
<evidence type="ECO:0000313" key="3">
    <source>
        <dbReference type="EMBL" id="NNG37879.1"/>
    </source>
</evidence>
<proteinExistence type="predicted"/>
<feature type="compositionally biased region" description="Basic and acidic residues" evidence="1">
    <location>
        <begin position="1"/>
        <end position="16"/>
    </location>
</feature>
<reference evidence="3 4" key="1">
    <citation type="submission" date="2020-05" db="EMBL/GenBank/DDBJ databases">
        <title>Flexivirga sp. ID2601S isolated from air conditioner.</title>
        <authorList>
            <person name="Kim D.H."/>
        </authorList>
    </citation>
    <scope>NUCLEOTIDE SEQUENCE [LARGE SCALE GENOMIC DNA]</scope>
    <source>
        <strain evidence="3 4">ID2601S</strain>
    </source>
</reference>
<sequence length="218" mass="24279">MTHHPEGRGPELHKAPALEPITGPEPLPGPAPIPMPEELLSPNKRFVIPDVWEHLDPADRRDGNLEERPTLDDLPFYLRAARDALDNAMLQDAATFVGADGSTYAQLTLSDVRVIEALGIRSRAISELAQGLRVSRQAAGKRVARLEEWGLLWRKEFYVGAGDRIELTRQGDALARHLRQKLIRRTSLAWKALPMGADRLVLVTLGLISGCDYRWVSD</sequence>
<name>A0A849ABL8_9MICO</name>
<feature type="domain" description="HTH marR-type" evidence="2">
    <location>
        <begin position="106"/>
        <end position="152"/>
    </location>
</feature>
<dbReference type="GO" id="GO:0003700">
    <property type="term" value="F:DNA-binding transcription factor activity"/>
    <property type="evidence" value="ECO:0007669"/>
    <property type="project" value="InterPro"/>
</dbReference>
<evidence type="ECO:0000259" key="2">
    <source>
        <dbReference type="Pfam" id="PF12802"/>
    </source>
</evidence>